<feature type="compositionally biased region" description="Basic and acidic residues" evidence="5">
    <location>
        <begin position="346"/>
        <end position="362"/>
    </location>
</feature>
<keyword evidence="4" id="KW-0112">Calmodulin-binding</keyword>
<evidence type="ECO:0000256" key="1">
    <source>
        <dbReference type="ARBA" id="ARBA00004496"/>
    </source>
</evidence>
<sequence>MKRPINILTFTQKEEPLSLTEIKPISLIAKELSLPEPLTEIDQADSQALSFEERKKYTESAMVWLRTLFLKRKHLKDHPSYMLDQTNQFANILCDWIIYSLKSDKRTQAFSLIGVLDKLIDPKSKLKFKDRSTLRGCLQIYTGAYYLKEKKNDQAIEACEKAIALTEKNNAFQELVLALSICGYAICMSEDHKRALDLHQRALDLLSNKCRFENDKVNIYITVCLYNTAIECVHMNMREEAQSYIMQAYNIAQVNLKALPLVHTKVLWLYKELKDQSPQRPDALPKIEKQNALISSSDSGKMQKSTKDPIKISPSKALPPHPLFKMLHSSAQENKNQRPGTSSGPGEKRIGRDLLISNDKKPRPVSANKQDLIDLEKTNAISNDKPALSLKEKIRIRSKKEKSRTRIEPAKKNVVENIGTIKVRNNAAKKIQKKWRLHFSEKILKIIKIQNWYRRYKNQQKLARLKRSIILIQSIIRRKEVFLKVRGIKSLNKNILSIQKSYRGHKDYLKFKMLKNSIMIIQAVFKRKDAFMSVQEMKNDYKDKNMKVLDIQRCYRGYRDREKKKKLEYALLALQALYRRKEAIWAVQEIRKVRDNEEEQKVIKIQKCYRGYKQRKITKRIADLILILQSLLRRKEAILTIKNLKSEVYNGNREVILKIQKIYKGYKERKRVKNLKNSILIIQSLLRAKSAYSETKEMKQKVILTQSVVKALLVKKKYKHCRDGIIKIQSSWRRFITQKQISSKNASISKIKAFLLGIIIRKQLAKKNQSAIKIQSWYKSLIVQRKLSPCQRFLKKFILKLILGICKELKKDAKEFLCIKIGQKEKAAIKIQSQWRKCIWKARAEIIKLSQNKVKGFLLGIIARKRLRKQKVAAIKIQSWIKGFLYRKNARKVQRLKRLH</sequence>
<evidence type="ECO:0000256" key="5">
    <source>
        <dbReference type="SAM" id="MobiDB-lite"/>
    </source>
</evidence>
<dbReference type="GO" id="GO:0005516">
    <property type="term" value="F:calmodulin binding"/>
    <property type="evidence" value="ECO:0007669"/>
    <property type="project" value="UniProtKB-KW"/>
</dbReference>
<name>A0AAU9KAE6_9CILI</name>
<dbReference type="PANTHER" id="PTHR22706:SF1">
    <property type="entry name" value="ASSEMBLY FACTOR FOR SPINDLE MICROTUBULES"/>
    <property type="match status" value="1"/>
</dbReference>
<dbReference type="InterPro" id="IPR011990">
    <property type="entry name" value="TPR-like_helical_dom_sf"/>
</dbReference>
<dbReference type="EMBL" id="CAJZBQ010000052">
    <property type="protein sequence ID" value="CAG9330894.1"/>
    <property type="molecule type" value="Genomic_DNA"/>
</dbReference>
<keyword evidence="7" id="KW-1185">Reference proteome</keyword>
<dbReference type="SUPFAM" id="SSF52540">
    <property type="entry name" value="P-loop containing nucleoside triphosphate hydrolases"/>
    <property type="match status" value="1"/>
</dbReference>
<dbReference type="InterPro" id="IPR027417">
    <property type="entry name" value="P-loop_NTPase"/>
</dbReference>
<evidence type="ECO:0000256" key="3">
    <source>
        <dbReference type="ARBA" id="ARBA00022737"/>
    </source>
</evidence>
<dbReference type="GO" id="GO:0005737">
    <property type="term" value="C:cytoplasm"/>
    <property type="evidence" value="ECO:0007669"/>
    <property type="project" value="UniProtKB-SubCell"/>
</dbReference>
<evidence type="ECO:0000313" key="6">
    <source>
        <dbReference type="EMBL" id="CAG9330894.1"/>
    </source>
</evidence>
<protein>
    <submittedName>
        <fullName evidence="6">Uncharacterized protein</fullName>
    </submittedName>
</protein>
<feature type="compositionally biased region" description="Polar residues" evidence="5">
    <location>
        <begin position="292"/>
        <end position="303"/>
    </location>
</feature>
<dbReference type="GO" id="GO:0007051">
    <property type="term" value="P:spindle organization"/>
    <property type="evidence" value="ECO:0007669"/>
    <property type="project" value="TreeGrafter"/>
</dbReference>
<dbReference type="InterPro" id="IPR051185">
    <property type="entry name" value="ASPM"/>
</dbReference>
<feature type="region of interest" description="Disordered" evidence="5">
    <location>
        <begin position="278"/>
        <end position="370"/>
    </location>
</feature>
<gene>
    <name evidence="6" type="ORF">BSTOLATCC_MIC52303</name>
</gene>
<evidence type="ECO:0000313" key="7">
    <source>
        <dbReference type="Proteomes" id="UP001162131"/>
    </source>
</evidence>
<dbReference type="GO" id="GO:0000922">
    <property type="term" value="C:spindle pole"/>
    <property type="evidence" value="ECO:0007669"/>
    <property type="project" value="TreeGrafter"/>
</dbReference>
<dbReference type="GO" id="GO:0051295">
    <property type="term" value="P:establishment of meiotic spindle localization"/>
    <property type="evidence" value="ECO:0007669"/>
    <property type="project" value="TreeGrafter"/>
</dbReference>
<comment type="caution">
    <text evidence="6">The sequence shown here is derived from an EMBL/GenBank/DDBJ whole genome shotgun (WGS) entry which is preliminary data.</text>
</comment>
<reference evidence="6" key="1">
    <citation type="submission" date="2021-09" db="EMBL/GenBank/DDBJ databases">
        <authorList>
            <consortium name="AG Swart"/>
            <person name="Singh M."/>
            <person name="Singh A."/>
            <person name="Seah K."/>
            <person name="Emmerich C."/>
        </authorList>
    </citation>
    <scope>NUCLEOTIDE SEQUENCE</scope>
    <source>
        <strain evidence="6">ATCC30299</strain>
    </source>
</reference>
<organism evidence="6 7">
    <name type="scientific">Blepharisma stoltei</name>
    <dbReference type="NCBI Taxonomy" id="1481888"/>
    <lineage>
        <taxon>Eukaryota</taxon>
        <taxon>Sar</taxon>
        <taxon>Alveolata</taxon>
        <taxon>Ciliophora</taxon>
        <taxon>Postciliodesmatophora</taxon>
        <taxon>Heterotrichea</taxon>
        <taxon>Heterotrichida</taxon>
        <taxon>Blepharismidae</taxon>
        <taxon>Blepharisma</taxon>
    </lineage>
</organism>
<comment type="subcellular location">
    <subcellularLocation>
        <location evidence="1">Cytoplasm</location>
    </subcellularLocation>
</comment>
<dbReference type="Gene3D" id="1.25.40.10">
    <property type="entry name" value="Tetratricopeptide repeat domain"/>
    <property type="match status" value="1"/>
</dbReference>
<feature type="compositionally biased region" description="Basic and acidic residues" evidence="5">
    <location>
        <begin position="278"/>
        <end position="289"/>
    </location>
</feature>
<dbReference type="InterPro" id="IPR000048">
    <property type="entry name" value="IQ_motif_EF-hand-BS"/>
</dbReference>
<evidence type="ECO:0000256" key="2">
    <source>
        <dbReference type="ARBA" id="ARBA00022490"/>
    </source>
</evidence>
<proteinExistence type="predicted"/>
<keyword evidence="2" id="KW-0963">Cytoplasm</keyword>
<dbReference type="GO" id="GO:0000278">
    <property type="term" value="P:mitotic cell cycle"/>
    <property type="evidence" value="ECO:0007669"/>
    <property type="project" value="TreeGrafter"/>
</dbReference>
<keyword evidence="3" id="KW-0677">Repeat</keyword>
<dbReference type="SMART" id="SM00015">
    <property type="entry name" value="IQ"/>
    <property type="match status" value="12"/>
</dbReference>
<dbReference type="Gene3D" id="1.20.5.190">
    <property type="match status" value="3"/>
</dbReference>
<dbReference type="PANTHER" id="PTHR22706">
    <property type="entry name" value="ASSEMBLY FACTOR FOR SPINDLE MICROTUBULES"/>
    <property type="match status" value="1"/>
</dbReference>
<dbReference type="Proteomes" id="UP001162131">
    <property type="component" value="Unassembled WGS sequence"/>
</dbReference>
<feature type="compositionally biased region" description="Polar residues" evidence="5">
    <location>
        <begin position="329"/>
        <end position="344"/>
    </location>
</feature>
<evidence type="ECO:0000256" key="4">
    <source>
        <dbReference type="ARBA" id="ARBA00022860"/>
    </source>
</evidence>
<accession>A0AAU9KAE6</accession>
<dbReference type="SUPFAM" id="SSF48452">
    <property type="entry name" value="TPR-like"/>
    <property type="match status" value="1"/>
</dbReference>
<dbReference type="PROSITE" id="PS50096">
    <property type="entry name" value="IQ"/>
    <property type="match status" value="4"/>
</dbReference>
<dbReference type="AlphaFoldDB" id="A0AAU9KAE6"/>
<dbReference type="Pfam" id="PF00612">
    <property type="entry name" value="IQ"/>
    <property type="match status" value="5"/>
</dbReference>